<feature type="region of interest" description="Disordered" evidence="1">
    <location>
        <begin position="89"/>
        <end position="124"/>
    </location>
</feature>
<dbReference type="Proteomes" id="UP000238071">
    <property type="component" value="Unassembled WGS sequence"/>
</dbReference>
<keyword evidence="3" id="KW-1185">Reference proteome</keyword>
<comment type="caution">
    <text evidence="2">The sequence shown here is derived from an EMBL/GenBank/DDBJ whole genome shotgun (WGS) entry which is preliminary data.</text>
</comment>
<dbReference type="OrthoDB" id="5289528at2"/>
<proteinExistence type="predicted"/>
<dbReference type="EMBL" id="PTIY01000009">
    <property type="protein sequence ID" value="PPK69913.1"/>
    <property type="molecule type" value="Genomic_DNA"/>
</dbReference>
<feature type="compositionally biased region" description="Acidic residues" evidence="1">
    <location>
        <begin position="104"/>
        <end position="116"/>
    </location>
</feature>
<dbReference type="RefSeq" id="WP_104424098.1">
    <property type="nucleotide sequence ID" value="NZ_PTIY01000009.1"/>
</dbReference>
<evidence type="ECO:0008006" key="4">
    <source>
        <dbReference type="Google" id="ProtNLM"/>
    </source>
</evidence>
<dbReference type="AlphaFoldDB" id="A0A2S6GXH9"/>
<sequence>MPPKASQSQKVANFLKTNPLTRFSAREIADAIVTQHPEDYCEKRENPRFSDNKSFISQIIAEIGAQKDQILKANPHIFWQDKPRPRVYWYDPDATQSQKRADNTSEDEEITEEEQEFIQPSSALSNSALSEQQLYPLLVEYLKSDLNLFCQRIDEKRSKNQRGNGGNQWLHPDIVAMQPVDKGWNDLVRTCVSQGGGQSVRLWSFEVKKELNSSNVRKSFFQAVSNSSWANEGYLVATLLADNVVEQELRMLSALHGIGVILLNSENPSESEILLPAIARPEIDWQSVNRIVVENEDFKDFVELVSTYYQTGRIRSKDWNRV</sequence>
<gene>
    <name evidence="2" type="ORF">B0F88_1098</name>
</gene>
<reference evidence="2 3" key="1">
    <citation type="submission" date="2018-02" db="EMBL/GenBank/DDBJ databases">
        <title>Subsurface microbial communities from deep shales in Ohio and West Virginia, USA.</title>
        <authorList>
            <person name="Wrighton K."/>
        </authorList>
    </citation>
    <scope>NUCLEOTIDE SEQUENCE [LARGE SCALE GENOMIC DNA]</scope>
    <source>
        <strain evidence="2 3">OWC-G53F</strain>
    </source>
</reference>
<name>A0A2S6GXH9_9GAMM</name>
<evidence type="ECO:0000256" key="1">
    <source>
        <dbReference type="SAM" id="MobiDB-lite"/>
    </source>
</evidence>
<evidence type="ECO:0000313" key="3">
    <source>
        <dbReference type="Proteomes" id="UP000238071"/>
    </source>
</evidence>
<protein>
    <recommendedName>
        <fullName evidence="4">HrgA protein</fullName>
    </recommendedName>
</protein>
<organism evidence="2 3">
    <name type="scientific">Methylobacter tundripaludum</name>
    <dbReference type="NCBI Taxonomy" id="173365"/>
    <lineage>
        <taxon>Bacteria</taxon>
        <taxon>Pseudomonadati</taxon>
        <taxon>Pseudomonadota</taxon>
        <taxon>Gammaproteobacteria</taxon>
        <taxon>Methylococcales</taxon>
        <taxon>Methylococcaceae</taxon>
        <taxon>Methylobacter</taxon>
    </lineage>
</organism>
<evidence type="ECO:0000313" key="2">
    <source>
        <dbReference type="EMBL" id="PPK69913.1"/>
    </source>
</evidence>
<accession>A0A2S6GXH9</accession>